<dbReference type="InterPro" id="IPR005754">
    <property type="entry name" value="Sortase"/>
</dbReference>
<name>A0ABV6RYW1_9GAMM</name>
<organism evidence="3 4">
    <name type="scientific">Lysobacter korlensis</name>
    <dbReference type="NCBI Taxonomy" id="553636"/>
    <lineage>
        <taxon>Bacteria</taxon>
        <taxon>Pseudomonadati</taxon>
        <taxon>Pseudomonadota</taxon>
        <taxon>Gammaproteobacteria</taxon>
        <taxon>Lysobacterales</taxon>
        <taxon>Lysobacteraceae</taxon>
        <taxon>Lysobacter</taxon>
    </lineage>
</organism>
<gene>
    <name evidence="3" type="ORF">ACFFGH_30435</name>
</gene>
<proteinExistence type="predicted"/>
<reference evidence="3 4" key="1">
    <citation type="submission" date="2024-09" db="EMBL/GenBank/DDBJ databases">
        <authorList>
            <person name="Sun Q."/>
            <person name="Mori K."/>
        </authorList>
    </citation>
    <scope>NUCLEOTIDE SEQUENCE [LARGE SCALE GENOMIC DNA]</scope>
    <source>
        <strain evidence="3 4">KCTC 23076</strain>
    </source>
</reference>
<dbReference type="RefSeq" id="WP_386675930.1">
    <property type="nucleotide sequence ID" value="NZ_JBHLTG010000011.1"/>
</dbReference>
<comment type="caution">
    <text evidence="3">The sequence shown here is derived from an EMBL/GenBank/DDBJ whole genome shotgun (WGS) entry which is preliminary data.</text>
</comment>
<evidence type="ECO:0000313" key="4">
    <source>
        <dbReference type="Proteomes" id="UP001589896"/>
    </source>
</evidence>
<evidence type="ECO:0000256" key="1">
    <source>
        <dbReference type="ARBA" id="ARBA00022801"/>
    </source>
</evidence>
<protein>
    <submittedName>
        <fullName evidence="3">Sortase domain-bontaining protein</fullName>
    </submittedName>
</protein>
<dbReference type="EMBL" id="JBHLTG010000011">
    <property type="protein sequence ID" value="MFC0682170.1"/>
    <property type="molecule type" value="Genomic_DNA"/>
</dbReference>
<evidence type="ECO:0000256" key="2">
    <source>
        <dbReference type="SAM" id="MobiDB-lite"/>
    </source>
</evidence>
<dbReference type="Pfam" id="PF04203">
    <property type="entry name" value="Sortase"/>
    <property type="match status" value="1"/>
</dbReference>
<dbReference type="InterPro" id="IPR023365">
    <property type="entry name" value="Sortase_dom-sf"/>
</dbReference>
<dbReference type="CDD" id="cd05829">
    <property type="entry name" value="Sortase_F"/>
    <property type="match status" value="1"/>
</dbReference>
<dbReference type="SUPFAM" id="SSF63817">
    <property type="entry name" value="Sortase"/>
    <property type="match status" value="1"/>
</dbReference>
<feature type="region of interest" description="Disordered" evidence="2">
    <location>
        <begin position="1"/>
        <end position="34"/>
    </location>
</feature>
<accession>A0ABV6RYW1</accession>
<keyword evidence="1" id="KW-0378">Hydrolase</keyword>
<dbReference type="Gene3D" id="2.40.260.10">
    <property type="entry name" value="Sortase"/>
    <property type="match status" value="1"/>
</dbReference>
<keyword evidence="4" id="KW-1185">Reference proteome</keyword>
<sequence length="196" mass="20547">MTASPGAVAEQPARAVEVPQAPRPDAERVLPAVPIRSAAVEDHASESSAPPDRVAIPTLDLDLPVRPVGVHDDGSMEVPENPSVVGWYRFGPAPGSAKGATVLAAHVDSLRYGLGPFAQLKTLQPGAEVLVSDTAGRTITYRVEEVTRTGKADLVDAGVFDRSGTPRLHLITCGGSFHPESRTYSDNVIVTAIPAE</sequence>
<dbReference type="Proteomes" id="UP001589896">
    <property type="component" value="Unassembled WGS sequence"/>
</dbReference>
<dbReference type="InterPro" id="IPR042001">
    <property type="entry name" value="Sortase_F"/>
</dbReference>
<evidence type="ECO:0000313" key="3">
    <source>
        <dbReference type="EMBL" id="MFC0682170.1"/>
    </source>
</evidence>